<proteinExistence type="predicted"/>
<gene>
    <name evidence="1" type="ORF">DPX16_12455</name>
</gene>
<evidence type="ECO:0000313" key="2">
    <source>
        <dbReference type="Proteomes" id="UP000281406"/>
    </source>
</evidence>
<name>A0A3N0XG24_ANAGA</name>
<sequence length="117" mass="12963">MSDDFEVGGENEMEFFALQRYFRLRLFNSVVGSDSVSGLMSDQNTLVAGSVQICTSLVLIYRALARVQSHTHKRASIMATVPSGNPDEQNTGVIRVKDVFCIDSLVKAEISRMDDVE</sequence>
<dbReference type="AlphaFoldDB" id="A0A3N0XG24"/>
<dbReference type="Proteomes" id="UP000281406">
    <property type="component" value="Unassembled WGS sequence"/>
</dbReference>
<accession>A0A3N0XG24</accession>
<dbReference type="EMBL" id="RJVU01075544">
    <property type="protein sequence ID" value="ROI16337.1"/>
    <property type="molecule type" value="Genomic_DNA"/>
</dbReference>
<comment type="caution">
    <text evidence="1">The sequence shown here is derived from an EMBL/GenBank/DDBJ whole genome shotgun (WGS) entry which is preliminary data.</text>
</comment>
<organism evidence="1 2">
    <name type="scientific">Anabarilius grahami</name>
    <name type="common">Kanglang fish</name>
    <name type="synonym">Barilius grahami</name>
    <dbReference type="NCBI Taxonomy" id="495550"/>
    <lineage>
        <taxon>Eukaryota</taxon>
        <taxon>Metazoa</taxon>
        <taxon>Chordata</taxon>
        <taxon>Craniata</taxon>
        <taxon>Vertebrata</taxon>
        <taxon>Euteleostomi</taxon>
        <taxon>Actinopterygii</taxon>
        <taxon>Neopterygii</taxon>
        <taxon>Teleostei</taxon>
        <taxon>Ostariophysi</taxon>
        <taxon>Cypriniformes</taxon>
        <taxon>Xenocyprididae</taxon>
        <taxon>Xenocypridinae</taxon>
        <taxon>Xenocypridinae incertae sedis</taxon>
        <taxon>Anabarilius</taxon>
    </lineage>
</organism>
<evidence type="ECO:0000313" key="1">
    <source>
        <dbReference type="EMBL" id="ROI16337.1"/>
    </source>
</evidence>
<protein>
    <submittedName>
        <fullName evidence="1">Uncharacterized protein</fullName>
    </submittedName>
</protein>
<reference evidence="1 2" key="1">
    <citation type="submission" date="2018-10" db="EMBL/GenBank/DDBJ databases">
        <title>Genome assembly for a Yunnan-Guizhou Plateau 3E fish, Anabarilius grahami (Regan), and its evolutionary and genetic applications.</title>
        <authorList>
            <person name="Jiang W."/>
        </authorList>
    </citation>
    <scope>NUCLEOTIDE SEQUENCE [LARGE SCALE GENOMIC DNA]</scope>
    <source>
        <strain evidence="1">AG-KIZ</strain>
        <tissue evidence="1">Muscle</tissue>
    </source>
</reference>
<keyword evidence="2" id="KW-1185">Reference proteome</keyword>